<protein>
    <recommendedName>
        <fullName evidence="5">Gnk2-homologous domain-containing protein</fullName>
    </recommendedName>
</protein>
<dbReference type="Gene3D" id="1.10.510.10">
    <property type="entry name" value="Transferase(Phosphotransferase) domain 1"/>
    <property type="match status" value="1"/>
</dbReference>
<evidence type="ECO:0000256" key="1">
    <source>
        <dbReference type="ARBA" id="ARBA00022729"/>
    </source>
</evidence>
<reference evidence="6" key="1">
    <citation type="submission" date="2019-11" db="EMBL/GenBank/DDBJ databases">
        <authorList>
            <person name="Liu Y."/>
            <person name="Hou J."/>
            <person name="Li T.-Q."/>
            <person name="Guan C.-H."/>
            <person name="Wu X."/>
            <person name="Wu H.-Z."/>
            <person name="Ling F."/>
            <person name="Zhang R."/>
            <person name="Shi X.-G."/>
            <person name="Ren J.-P."/>
            <person name="Chen E.-F."/>
            <person name="Sun J.-M."/>
        </authorList>
    </citation>
    <scope>NUCLEOTIDE SEQUENCE</scope>
    <source>
        <strain evidence="6">Adult_tree_wgs_1</strain>
        <tissue evidence="6">Leaves</tissue>
    </source>
</reference>
<dbReference type="EMBL" id="WJXA01000007">
    <property type="protein sequence ID" value="KAF7137578.1"/>
    <property type="molecule type" value="Genomic_DNA"/>
</dbReference>
<evidence type="ECO:0000259" key="5">
    <source>
        <dbReference type="PROSITE" id="PS51473"/>
    </source>
</evidence>
<comment type="caution">
    <text evidence="6">The sequence shown here is derived from an EMBL/GenBank/DDBJ whole genome shotgun (WGS) entry which is preliminary data.</text>
</comment>
<keyword evidence="7" id="KW-1185">Reference proteome</keyword>
<dbReference type="InterPro" id="IPR001245">
    <property type="entry name" value="Ser-Thr/Tyr_kinase_cat_dom"/>
</dbReference>
<keyword evidence="3" id="KW-1133">Transmembrane helix</keyword>
<dbReference type="PANTHER" id="PTHR32099">
    <property type="entry name" value="CYSTEINE-RICH REPEAT SECRETORY PROTEIN"/>
    <property type="match status" value="1"/>
</dbReference>
<gene>
    <name evidence="6" type="ORF">RHSIM_Rhsim07G0195700</name>
</gene>
<dbReference type="Pfam" id="PF11883">
    <property type="entry name" value="DUF3403"/>
    <property type="match status" value="1"/>
</dbReference>
<dbReference type="InterPro" id="IPR038408">
    <property type="entry name" value="GNK2_sf"/>
</dbReference>
<organism evidence="6 7">
    <name type="scientific">Rhododendron simsii</name>
    <name type="common">Sims's rhododendron</name>
    <dbReference type="NCBI Taxonomy" id="118357"/>
    <lineage>
        <taxon>Eukaryota</taxon>
        <taxon>Viridiplantae</taxon>
        <taxon>Streptophyta</taxon>
        <taxon>Embryophyta</taxon>
        <taxon>Tracheophyta</taxon>
        <taxon>Spermatophyta</taxon>
        <taxon>Magnoliopsida</taxon>
        <taxon>eudicotyledons</taxon>
        <taxon>Gunneridae</taxon>
        <taxon>Pentapetalae</taxon>
        <taxon>asterids</taxon>
        <taxon>Ericales</taxon>
        <taxon>Ericaceae</taxon>
        <taxon>Ericoideae</taxon>
        <taxon>Rhodoreae</taxon>
        <taxon>Rhododendron</taxon>
    </lineage>
</organism>
<sequence>MVAALLFWQFMVIDPSPELLSTWPCSQSTPLRPLCRALGRLLPQYCCHGPRTSDHPTLFTSSRDIDLNMGSLRELLFLYLILLYIVTLTVSQPNFLSYYNISESGNYSTNSTYQKNLVALLSSLSNSTDRYGFYSSSVGENPDRVYAIVLCRGDIDLDTCRRCIMGATIKLPQLLPNYKGAIGWYDYCMLRYSDKSINGIEATQPNSATLLSGNALDVNVFNRALGSFLGGLRSQAASGGARRKFATGNTSGPDFGTIYGLMQCTPDLSEMDCNNCLRFAELITQHVYIRGRTGGIILTPSCTLQYETYHFFTKNPADAQPATSDNKSIMLQPTTALVVVLVSISLALTALTLLRLRKRKDVRRKGRTTLQLFDERGADADLPLFDLITIVTATDNFSLANKLGQGGFGPVYKVGGYMSPEYAMQGLFSIKSDVFSFGVLLLEIVSGTKNNSYYQDHSMTLIGHAWDLWREGKALDIVHPFLRDQDSFPAPQVLRCIQIGLLCVQEFATDRPAMSKVAFMLCNETALLSPKQPAFIMNGVRKGPDSSSTSGGAASSVNDVTLSAIDGR</sequence>
<feature type="chain" id="PRO_5032915821" description="Gnk2-homologous domain-containing protein" evidence="4">
    <location>
        <begin position="16"/>
        <end position="568"/>
    </location>
</feature>
<dbReference type="InterPro" id="IPR002902">
    <property type="entry name" value="GNK2"/>
</dbReference>
<dbReference type="AlphaFoldDB" id="A0A834GL28"/>
<name>A0A834GL28_RHOSS</name>
<accession>A0A834GL28</accession>
<dbReference type="Proteomes" id="UP000626092">
    <property type="component" value="Unassembled WGS sequence"/>
</dbReference>
<dbReference type="Pfam" id="PF07714">
    <property type="entry name" value="PK_Tyr_Ser-Thr"/>
    <property type="match status" value="1"/>
</dbReference>
<keyword evidence="1 4" id="KW-0732">Signal</keyword>
<keyword evidence="2" id="KW-0677">Repeat</keyword>
<dbReference type="Gene3D" id="3.30.430.20">
    <property type="entry name" value="Gnk2 domain, C-X8-C-X2-C motif"/>
    <property type="match status" value="2"/>
</dbReference>
<evidence type="ECO:0000313" key="6">
    <source>
        <dbReference type="EMBL" id="KAF7137578.1"/>
    </source>
</evidence>
<evidence type="ECO:0000256" key="3">
    <source>
        <dbReference type="SAM" id="Phobius"/>
    </source>
</evidence>
<dbReference type="InterPro" id="IPR021820">
    <property type="entry name" value="S-locus_recpt_kinase_C"/>
</dbReference>
<feature type="signal peptide" evidence="4">
    <location>
        <begin position="1"/>
        <end position="15"/>
    </location>
</feature>
<dbReference type="PROSITE" id="PS51473">
    <property type="entry name" value="GNK2"/>
    <property type="match status" value="2"/>
</dbReference>
<dbReference type="GO" id="GO:0004674">
    <property type="term" value="F:protein serine/threonine kinase activity"/>
    <property type="evidence" value="ECO:0007669"/>
    <property type="project" value="InterPro"/>
</dbReference>
<evidence type="ECO:0000256" key="2">
    <source>
        <dbReference type="ARBA" id="ARBA00022737"/>
    </source>
</evidence>
<feature type="domain" description="Gnk2-homologous" evidence="5">
    <location>
        <begin position="203"/>
        <end position="311"/>
    </location>
</feature>
<dbReference type="SUPFAM" id="SSF56112">
    <property type="entry name" value="Protein kinase-like (PK-like)"/>
    <property type="match status" value="1"/>
</dbReference>
<feature type="domain" description="Gnk2-homologous" evidence="5">
    <location>
        <begin position="95"/>
        <end position="197"/>
    </location>
</feature>
<evidence type="ECO:0000313" key="7">
    <source>
        <dbReference type="Proteomes" id="UP000626092"/>
    </source>
</evidence>
<feature type="transmembrane region" description="Helical" evidence="3">
    <location>
        <begin position="336"/>
        <end position="356"/>
    </location>
</feature>
<dbReference type="PANTHER" id="PTHR32099:SF51">
    <property type="entry name" value="CYSTEINE-RICH RECEPTOR-LIKE PROTEIN KINASE 25 ISOFORM X1"/>
    <property type="match status" value="1"/>
</dbReference>
<dbReference type="CDD" id="cd23509">
    <property type="entry name" value="Gnk2-like"/>
    <property type="match status" value="2"/>
</dbReference>
<dbReference type="Pfam" id="PF01657">
    <property type="entry name" value="Stress-antifung"/>
    <property type="match status" value="2"/>
</dbReference>
<dbReference type="FunFam" id="3.30.430.20:FF:000002">
    <property type="entry name" value="Cysteine-rich receptor-like protein kinase 10"/>
    <property type="match status" value="1"/>
</dbReference>
<dbReference type="OrthoDB" id="1629565at2759"/>
<keyword evidence="3" id="KW-0472">Membrane</keyword>
<evidence type="ECO:0000256" key="4">
    <source>
        <dbReference type="SAM" id="SignalP"/>
    </source>
</evidence>
<proteinExistence type="predicted"/>
<dbReference type="FunFam" id="3.30.430.20:FF:000003">
    <property type="entry name" value="Cysteine-rich RLK (RECEPTOR-like protein kinase) 10"/>
    <property type="match status" value="1"/>
</dbReference>
<dbReference type="InterPro" id="IPR011009">
    <property type="entry name" value="Kinase-like_dom_sf"/>
</dbReference>
<keyword evidence="3" id="KW-0812">Transmembrane</keyword>